<dbReference type="SUPFAM" id="SSF158682">
    <property type="entry name" value="TerB-like"/>
    <property type="match status" value="1"/>
</dbReference>
<evidence type="ECO:0000259" key="2">
    <source>
        <dbReference type="PROSITE" id="PS50076"/>
    </source>
</evidence>
<feature type="domain" description="J" evidence="2">
    <location>
        <begin position="200"/>
        <end position="264"/>
    </location>
</feature>
<dbReference type="CDD" id="cd07316">
    <property type="entry name" value="terB_like_DjlA"/>
    <property type="match status" value="1"/>
</dbReference>
<dbReference type="EMBL" id="JAVVDO010000028">
    <property type="protein sequence ID" value="MDT8332482.1"/>
    <property type="molecule type" value="Genomic_DNA"/>
</dbReference>
<dbReference type="Gene3D" id="1.10.3680.10">
    <property type="entry name" value="TerB-like"/>
    <property type="match status" value="1"/>
</dbReference>
<dbReference type="Pfam" id="PF05099">
    <property type="entry name" value="TerB"/>
    <property type="match status" value="1"/>
</dbReference>
<dbReference type="SMART" id="SM00271">
    <property type="entry name" value="DnaJ"/>
    <property type="match status" value="1"/>
</dbReference>
<keyword evidence="4" id="KW-1185">Reference proteome</keyword>
<dbReference type="SUPFAM" id="SSF46565">
    <property type="entry name" value="Chaperone J-domain"/>
    <property type="match status" value="1"/>
</dbReference>
<comment type="caution">
    <text evidence="3">The sequence shown here is derived from an EMBL/GenBank/DDBJ whole genome shotgun (WGS) entry which is preliminary data.</text>
</comment>
<evidence type="ECO:0000313" key="3">
    <source>
        <dbReference type="EMBL" id="MDT8332482.1"/>
    </source>
</evidence>
<dbReference type="InterPro" id="IPR007791">
    <property type="entry name" value="DjlA_N"/>
</dbReference>
<feature type="region of interest" description="Disordered" evidence="1">
    <location>
        <begin position="180"/>
        <end position="202"/>
    </location>
</feature>
<proteinExistence type="predicted"/>
<dbReference type="RefSeq" id="WP_314283134.1">
    <property type="nucleotide sequence ID" value="NZ_JAVVDO010000028.1"/>
</dbReference>
<evidence type="ECO:0000313" key="4">
    <source>
        <dbReference type="Proteomes" id="UP001258945"/>
    </source>
</evidence>
<dbReference type="InterPro" id="IPR036869">
    <property type="entry name" value="J_dom_sf"/>
</dbReference>
<accession>A0ABU3MHV3</accession>
<dbReference type="CDD" id="cd06257">
    <property type="entry name" value="DnaJ"/>
    <property type="match status" value="1"/>
</dbReference>
<dbReference type="Gene3D" id="1.10.287.110">
    <property type="entry name" value="DnaJ domain"/>
    <property type="match status" value="1"/>
</dbReference>
<dbReference type="InterPro" id="IPR029024">
    <property type="entry name" value="TerB-like"/>
</dbReference>
<dbReference type="Proteomes" id="UP001258945">
    <property type="component" value="Unassembled WGS sequence"/>
</dbReference>
<reference evidence="3 4" key="1">
    <citation type="journal article" date="2019" name="Microb. Pathog.">
        <title>Comparison of VITEK 2, MALDI-TOF MS, 16S rRNA gene sequencing, and whole-genome sequencing for identification of Roseomonas mucosa.</title>
        <authorList>
            <person name="Rudolph W.W."/>
            <person name="Gunzer F."/>
            <person name="Trauth M."/>
            <person name="Bunk B."/>
            <person name="Bigge R."/>
            <person name="Schrottner P."/>
        </authorList>
    </citation>
    <scope>NUCLEOTIDE SEQUENCE [LARGE SCALE GENOMIC DNA]</scope>
    <source>
        <strain evidence="3 4">DSM 103800</strain>
    </source>
</reference>
<dbReference type="InterPro" id="IPR001623">
    <property type="entry name" value="DnaJ_domain"/>
</dbReference>
<protein>
    <submittedName>
        <fullName evidence="3">TerB family tellurite resistance protein</fullName>
    </submittedName>
</protein>
<gene>
    <name evidence="3" type="ORF">RQ831_15580</name>
</gene>
<dbReference type="PROSITE" id="PS50076">
    <property type="entry name" value="DNAJ_2"/>
    <property type="match status" value="1"/>
</dbReference>
<organism evidence="3 4">
    <name type="scientific">Roseomonas gilardii</name>
    <dbReference type="NCBI Taxonomy" id="257708"/>
    <lineage>
        <taxon>Bacteria</taxon>
        <taxon>Pseudomonadati</taxon>
        <taxon>Pseudomonadota</taxon>
        <taxon>Alphaproteobacteria</taxon>
        <taxon>Acetobacterales</taxon>
        <taxon>Roseomonadaceae</taxon>
        <taxon>Roseomonas</taxon>
    </lineage>
</organism>
<name>A0ABU3MHV3_9PROT</name>
<evidence type="ECO:0000256" key="1">
    <source>
        <dbReference type="SAM" id="MobiDB-lite"/>
    </source>
</evidence>
<sequence>MGFWGKIIGSALGFAVGGPFGAMLGASLGHAADEGALRGALPGGANLAGMLGSRETVFAISVVVLSAKLAKCDGPVRRAEIDAFKTQFRIPPENMKEVGELFDRARDSAEGYEPYAQKLAEAFAGEKGMLEDVLAALFRIATADAPLNQAEYRFLGNVHRLLALDLPAWERASQGLPRHFGPEGARQGGGHAPAVSEGPDPYATLGLAPGASNEAVRAAWRGLIRENHPDALTARGMSAELVRRATGRMAEINAAWDRIKRERGL</sequence>